<accession>A0ABS2FMP7</accession>
<organism evidence="4 5">
    <name type="scientific">Faecalicoccus acidiformans</name>
    <dbReference type="NCBI Taxonomy" id="915173"/>
    <lineage>
        <taxon>Bacteria</taxon>
        <taxon>Bacillati</taxon>
        <taxon>Bacillota</taxon>
        <taxon>Erysipelotrichia</taxon>
        <taxon>Erysipelotrichales</taxon>
        <taxon>Erysipelotrichaceae</taxon>
        <taxon>Faecalicoccus</taxon>
    </lineage>
</organism>
<name>A0ABS2FMP7_9FIRM</name>
<evidence type="ECO:0000313" key="5">
    <source>
        <dbReference type="Proteomes" id="UP000775500"/>
    </source>
</evidence>
<keyword evidence="5" id="KW-1185">Reference proteome</keyword>
<evidence type="ECO:0000259" key="3">
    <source>
        <dbReference type="Pfam" id="PF03432"/>
    </source>
</evidence>
<feature type="domain" description="MobA/VirD2-like nuclease" evidence="3">
    <location>
        <begin position="51"/>
        <end position="153"/>
    </location>
</feature>
<protein>
    <submittedName>
        <fullName evidence="4">Relaxase/mobilization nuclease domain-containing protein</fullName>
    </submittedName>
</protein>
<feature type="region of interest" description="Disordered" evidence="2">
    <location>
        <begin position="506"/>
        <end position="525"/>
    </location>
</feature>
<dbReference type="InterPro" id="IPR005094">
    <property type="entry name" value="Endonuclease_MobA/VirD2"/>
</dbReference>
<proteinExistence type="predicted"/>
<sequence length="525" mass="62318">MATTRGWGLKGKISDAINYILDFKNGEEKTSGGTYVYASEDYTALESSYRMNMNSLYGKDKNKYKNVGYHFQFSLAPGEGDPDDCLRMAREWIEGISNGKAEYVIAVHVDKKSIHAHIVANSTLNDGKYWKIFFKKDKNRFRAAADRICRKYGYSVLEETKTRGRTYFEWMEDQNHNDSNRILLKKVLDEAVKKVSSYDDLKAYMEAIGFKIYDNQNNKEVDKNIFRFTADIKLITERADGYMIRVPYQKDYIHVEPEYFKWIKEGKTAEIKIPIDKKVGHFDMEQNYTGMVSVEKLKQAFEDKTKKGRDGLRIKIPGSQRAIRTKYLDEEGNYTLEMLTKRIKQNGRYETDPEVQNLIDHPDDYTQVEQQRRDLFQQAEIHMDFLKSTVYRSIRQENYFKWKSEQMVKKMDKFNYENLLEKDRKNLNVLESRKEQLSKELKTIYQDIKRFDEQVNQIMLDQIENVVNAEDMDLETFIKENRVPLEQRKSELKKMISLYNDRISNAKQQEQKKQKQQQREIFITR</sequence>
<keyword evidence="1" id="KW-0175">Coiled coil</keyword>
<evidence type="ECO:0000256" key="1">
    <source>
        <dbReference type="SAM" id="Coils"/>
    </source>
</evidence>
<dbReference type="Proteomes" id="UP000775500">
    <property type="component" value="Unassembled WGS sequence"/>
</dbReference>
<feature type="coiled-coil region" evidence="1">
    <location>
        <begin position="420"/>
        <end position="454"/>
    </location>
</feature>
<comment type="caution">
    <text evidence="4">The sequence shown here is derived from an EMBL/GenBank/DDBJ whole genome shotgun (WGS) entry which is preliminary data.</text>
</comment>
<evidence type="ECO:0000256" key="2">
    <source>
        <dbReference type="SAM" id="MobiDB-lite"/>
    </source>
</evidence>
<dbReference type="EMBL" id="JACJLU010000002">
    <property type="protein sequence ID" value="MBM6831009.1"/>
    <property type="molecule type" value="Genomic_DNA"/>
</dbReference>
<reference evidence="4 5" key="1">
    <citation type="journal article" date="2021" name="Sci. Rep.">
        <title>The distribution of antibiotic resistance genes in chicken gut microbiota commensals.</title>
        <authorList>
            <person name="Juricova H."/>
            <person name="Matiasovicova J."/>
            <person name="Kubasova T."/>
            <person name="Cejkova D."/>
            <person name="Rychlik I."/>
        </authorList>
    </citation>
    <scope>NUCLEOTIDE SEQUENCE [LARGE SCALE GENOMIC DNA]</scope>
    <source>
        <strain evidence="4 5">An423</strain>
    </source>
</reference>
<dbReference type="Pfam" id="PF03432">
    <property type="entry name" value="Relaxase"/>
    <property type="match status" value="1"/>
</dbReference>
<evidence type="ECO:0000313" key="4">
    <source>
        <dbReference type="EMBL" id="MBM6831009.1"/>
    </source>
</evidence>
<dbReference type="RefSeq" id="WP_204684992.1">
    <property type="nucleotide sequence ID" value="NZ_JACJLU010000002.1"/>
</dbReference>
<gene>
    <name evidence="4" type="ORF">H5982_02655</name>
</gene>